<dbReference type="PANTHER" id="PTHR34365:SF7">
    <property type="entry name" value="GLYCINE-RICH DOMAIN-CONTAINING PROTEIN 1"/>
    <property type="match status" value="1"/>
</dbReference>
<dbReference type="AlphaFoldDB" id="A0A6A5YMA7"/>
<feature type="region of interest" description="Disordered" evidence="1">
    <location>
        <begin position="942"/>
        <end position="961"/>
    </location>
</feature>
<keyword evidence="3" id="KW-1185">Reference proteome</keyword>
<reference evidence="2" key="1">
    <citation type="journal article" date="2020" name="Stud. Mycol.">
        <title>101 Dothideomycetes genomes: a test case for predicting lifestyles and emergence of pathogens.</title>
        <authorList>
            <person name="Haridas S."/>
            <person name="Albert R."/>
            <person name="Binder M."/>
            <person name="Bloem J."/>
            <person name="Labutti K."/>
            <person name="Salamov A."/>
            <person name="Andreopoulos B."/>
            <person name="Baker S."/>
            <person name="Barry K."/>
            <person name="Bills G."/>
            <person name="Bluhm B."/>
            <person name="Cannon C."/>
            <person name="Castanera R."/>
            <person name="Culley D."/>
            <person name="Daum C."/>
            <person name="Ezra D."/>
            <person name="Gonzalez J."/>
            <person name="Henrissat B."/>
            <person name="Kuo A."/>
            <person name="Liang C."/>
            <person name="Lipzen A."/>
            <person name="Lutzoni F."/>
            <person name="Magnuson J."/>
            <person name="Mondo S."/>
            <person name="Nolan M."/>
            <person name="Ohm R."/>
            <person name="Pangilinan J."/>
            <person name="Park H.-J."/>
            <person name="Ramirez L."/>
            <person name="Alfaro M."/>
            <person name="Sun H."/>
            <person name="Tritt A."/>
            <person name="Yoshinaga Y."/>
            <person name="Zwiers L.-H."/>
            <person name="Turgeon B."/>
            <person name="Goodwin S."/>
            <person name="Spatafora J."/>
            <person name="Crous P."/>
            <person name="Grigoriev I."/>
        </authorList>
    </citation>
    <scope>NUCLEOTIDE SEQUENCE</scope>
    <source>
        <strain evidence="2">CBS 627.86</strain>
    </source>
</reference>
<dbReference type="Pfam" id="PF07173">
    <property type="entry name" value="GRDP-like"/>
    <property type="match status" value="1"/>
</dbReference>
<accession>A0A6A5YMA7</accession>
<dbReference type="PANTHER" id="PTHR34365">
    <property type="entry name" value="ENOLASE (DUF1399)"/>
    <property type="match status" value="1"/>
</dbReference>
<dbReference type="OrthoDB" id="2684236at2759"/>
<feature type="compositionally biased region" description="Basic and acidic residues" evidence="1">
    <location>
        <begin position="1"/>
        <end position="13"/>
    </location>
</feature>
<evidence type="ECO:0000313" key="3">
    <source>
        <dbReference type="Proteomes" id="UP000799770"/>
    </source>
</evidence>
<name>A0A6A5YMA7_9PLEO</name>
<feature type="region of interest" description="Disordered" evidence="1">
    <location>
        <begin position="1049"/>
        <end position="1087"/>
    </location>
</feature>
<feature type="region of interest" description="Disordered" evidence="1">
    <location>
        <begin position="977"/>
        <end position="1024"/>
    </location>
</feature>
<gene>
    <name evidence="2" type="ORF">BDV96DRAFT_653799</name>
</gene>
<evidence type="ECO:0000256" key="1">
    <source>
        <dbReference type="SAM" id="MobiDB-lite"/>
    </source>
</evidence>
<feature type="compositionally biased region" description="Polar residues" evidence="1">
    <location>
        <begin position="32"/>
        <end position="55"/>
    </location>
</feature>
<protein>
    <submittedName>
        <fullName evidence="2">Uncharacterized protein</fullName>
    </submittedName>
</protein>
<proteinExistence type="predicted"/>
<feature type="region of interest" description="Disordered" evidence="1">
    <location>
        <begin position="1"/>
        <end position="66"/>
    </location>
</feature>
<sequence>MAEKRSYKQREANAQRASRTEMLYADPPPYSSQPTSEQASLSNVDTAASSVSAESAPNKLDFSPSALELPTPTECITHLKLLHAFARLRHKVGNMDSLFGIEMELEKFEDAKETIDSQADAGARNVSQQPEGVHGETSKAKSTPIEEEKKAATLAERVREKRWTTFVTKAVQRFEHWWDTLPATSGHFPLAIRLSDFDAAIVSRSPLNFPYKGDGMRDKMNTVLPPLDVLMVWHSYMLNPRNYLEDCMRRNKHQVWQTPFPWEAIHEAINHETFAYHPGDIAIKEWNTKTKLPWDSLADPQDPGKMIACPKCSTRLAVPWTVPPYTPGLDALESYLSNDIGFAGENFRHVCLSCELVVTHEKLRIGKFIQDVSDVWSAGLPLPGTILNAQGIPELTGKGKHVGTHDPFFPNRVVLTTAECSPDSLRQKVNQLSVAQLRDMFQRKMASPSQLKLINAEQHKTDFVAKESKIAVRKVLSHYWDNSSSFGLDLVGAVIRQGSFIQKMTKIDWLHSPAGMTTMQRLIVKYHRFVRIIGENPKKIAVPTLDVDLAWHTHQLTPKIYFRYTMAETKKFLNHDDKISESSLHTMFQWTSTTYEKKYGQPYSECACWYCECTREPLRSSFTNRINPLRSSKQYDVDKLAEKALPKDAVNGIHISAHNAVMMNNDRSTYLRMDSWAQQRRREFEDLDLQYAKVCKRYQKKKKADETPSRENDAYVYGAYGYPMYYPVYVPYYAEPTCEGDRYTTVNGGGGGACGGCAAGTCAGSASLGSCAGGAGTPSCKASCGGHGDASGGCGSCGGGGDGGGGCGGCGGGFPPLPLLLNVDNTLSTMSSDSGGNPRLRPPADPPSEREVFASRLERDTKFLDEQIERARQGKGTKHLPPWDTDDWAKLFEYDELFAQYTDLQGRAIDFYHEVRRKPDPVVEPKPKPRRPPNYLFIELGLEDPQPPEQEQAAPATRKKFKGPIEQFLESQGTYLDDMNEGVGSLSLDDSAPADETPTTFMPPPKRRIPKSARPPYCTKSSVPHHRIPRSRYRLCSWWLPTESRQQHLSQSRSELSGGGPSRKDNAVDPSKPLQAGSKPQSRPQRKFTDADLPRFLKVFSQWTNAAEAPERITIDVHDFSVTVEKLDPELYGGMDGVVDLGLCKDHFTPGRKCHFSETACPFRHWGIELREEEWVDEEWWAEVERDWRDNGKRPFMPIDSQYSTYRGRRRQYLDGTWCDIGPWAAAYR</sequence>
<organism evidence="2 3">
    <name type="scientific">Lophiotrema nucula</name>
    <dbReference type="NCBI Taxonomy" id="690887"/>
    <lineage>
        <taxon>Eukaryota</taxon>
        <taxon>Fungi</taxon>
        <taxon>Dikarya</taxon>
        <taxon>Ascomycota</taxon>
        <taxon>Pezizomycotina</taxon>
        <taxon>Dothideomycetes</taxon>
        <taxon>Pleosporomycetidae</taxon>
        <taxon>Pleosporales</taxon>
        <taxon>Lophiotremataceae</taxon>
        <taxon>Lophiotrema</taxon>
    </lineage>
</organism>
<dbReference type="InterPro" id="IPR009836">
    <property type="entry name" value="GRDP-like"/>
</dbReference>
<feature type="compositionally biased region" description="Polar residues" evidence="1">
    <location>
        <begin position="826"/>
        <end position="835"/>
    </location>
</feature>
<feature type="region of interest" description="Disordered" evidence="1">
    <location>
        <begin position="826"/>
        <end position="849"/>
    </location>
</feature>
<feature type="region of interest" description="Disordered" evidence="1">
    <location>
        <begin position="113"/>
        <end position="152"/>
    </location>
</feature>
<dbReference type="EMBL" id="ML977354">
    <property type="protein sequence ID" value="KAF2107457.1"/>
    <property type="molecule type" value="Genomic_DNA"/>
</dbReference>
<evidence type="ECO:0000313" key="2">
    <source>
        <dbReference type="EMBL" id="KAF2107457.1"/>
    </source>
</evidence>
<feature type="compositionally biased region" description="Basic and acidic residues" evidence="1">
    <location>
        <begin position="133"/>
        <end position="152"/>
    </location>
</feature>
<dbReference type="Proteomes" id="UP000799770">
    <property type="component" value="Unassembled WGS sequence"/>
</dbReference>